<reference evidence="2 3" key="1">
    <citation type="submission" date="2020-07" db="EMBL/GenBank/DDBJ databases">
        <title>Sequencing the genomes of 1000 actinobacteria strains.</title>
        <authorList>
            <person name="Klenk H.-P."/>
        </authorList>
    </citation>
    <scope>NUCLEOTIDE SEQUENCE [LARGE SCALE GENOMIC DNA]</scope>
    <source>
        <strain evidence="2 3">DSM 26487</strain>
    </source>
</reference>
<accession>A0A7Z0DHP1</accession>
<dbReference type="SUPFAM" id="SSF56112">
    <property type="entry name" value="Protein kinase-like (PK-like)"/>
    <property type="match status" value="1"/>
</dbReference>
<dbReference type="PANTHER" id="PTHR21310">
    <property type="entry name" value="AMINOGLYCOSIDE PHOSPHOTRANSFERASE-RELATED-RELATED"/>
    <property type="match status" value="1"/>
</dbReference>
<dbReference type="CDD" id="cd05154">
    <property type="entry name" value="ACAD10_11_N-like"/>
    <property type="match status" value="1"/>
</dbReference>
<proteinExistence type="predicted"/>
<dbReference type="InterPro" id="IPR011009">
    <property type="entry name" value="Kinase-like_dom_sf"/>
</dbReference>
<feature type="domain" description="Aminoglycoside phosphotransferase" evidence="1">
    <location>
        <begin position="28"/>
        <end position="253"/>
    </location>
</feature>
<gene>
    <name evidence="2" type="ORF">BJ988_000188</name>
</gene>
<dbReference type="Gene3D" id="3.30.200.20">
    <property type="entry name" value="Phosphorylase Kinase, domain 1"/>
    <property type="match status" value="1"/>
</dbReference>
<dbReference type="PANTHER" id="PTHR21310:SF40">
    <property type="entry name" value="AMINOGLYCOSIDE PHOSPHOTRANSFERASE DOMAIN-CONTAINING PROTEIN-RELATED"/>
    <property type="match status" value="1"/>
</dbReference>
<keyword evidence="2" id="KW-0418">Kinase</keyword>
<dbReference type="InterPro" id="IPR002575">
    <property type="entry name" value="Aminoglycoside_PTrfase"/>
</dbReference>
<dbReference type="Pfam" id="PF01636">
    <property type="entry name" value="APH"/>
    <property type="match status" value="1"/>
</dbReference>
<comment type="caution">
    <text evidence="2">The sequence shown here is derived from an EMBL/GenBank/DDBJ whole genome shotgun (WGS) entry which is preliminary data.</text>
</comment>
<dbReference type="Gene3D" id="3.90.1200.10">
    <property type="match status" value="1"/>
</dbReference>
<protein>
    <submittedName>
        <fullName evidence="2">Aminoglycoside phosphotransferase (APT) family kinase protein</fullName>
    </submittedName>
</protein>
<evidence type="ECO:0000313" key="3">
    <source>
        <dbReference type="Proteomes" id="UP000564496"/>
    </source>
</evidence>
<dbReference type="InterPro" id="IPR051678">
    <property type="entry name" value="AGP_Transferase"/>
</dbReference>
<keyword evidence="2" id="KW-0808">Transferase</keyword>
<dbReference type="Proteomes" id="UP000564496">
    <property type="component" value="Unassembled WGS sequence"/>
</dbReference>
<name>A0A7Z0DHP1_9ACTN</name>
<dbReference type="EMBL" id="JACBZR010000001">
    <property type="protein sequence ID" value="NYI75540.1"/>
    <property type="molecule type" value="Genomic_DNA"/>
</dbReference>
<evidence type="ECO:0000313" key="2">
    <source>
        <dbReference type="EMBL" id="NYI75540.1"/>
    </source>
</evidence>
<dbReference type="InterPro" id="IPR041726">
    <property type="entry name" value="ACAD10_11_N"/>
</dbReference>
<keyword evidence="3" id="KW-1185">Reference proteome</keyword>
<sequence length="334" mass="35885">MDELLAGLRLRLEKAVAGWSPTASVVGLEPLTGGSSSLTFIAELAGAEHERVVVKMAPPGLPPVRNRDVLRQSRLMRALESAPQVLITRSLVEVEADSLEAPPFFAMDLVPGECVEPTLERHATRPSPKIVEARAYDAARALAALHTVEPSAVGLGGEVAITIADEIQRWHKAFTTVPAEFQGEFERGAQLLYDTAPAGLAPVIVHGDYRLGNVLCLEGRVTAIIDWEIWALGDPRTDVTWLTFFTDEGAHPAAEPGPPAGMPGKKDLIAAYEAHAGHRLPDMDWFDALTKYKEAAATALLLKRAIPAGELPPPMARMVEAVPRLVTESIAAIS</sequence>
<evidence type="ECO:0000259" key="1">
    <source>
        <dbReference type="Pfam" id="PF01636"/>
    </source>
</evidence>
<organism evidence="2 3">
    <name type="scientific">Nocardioides panzhihuensis</name>
    <dbReference type="NCBI Taxonomy" id="860243"/>
    <lineage>
        <taxon>Bacteria</taxon>
        <taxon>Bacillati</taxon>
        <taxon>Actinomycetota</taxon>
        <taxon>Actinomycetes</taxon>
        <taxon>Propionibacteriales</taxon>
        <taxon>Nocardioidaceae</taxon>
        <taxon>Nocardioides</taxon>
    </lineage>
</organism>
<dbReference type="GO" id="GO:0016301">
    <property type="term" value="F:kinase activity"/>
    <property type="evidence" value="ECO:0007669"/>
    <property type="project" value="UniProtKB-KW"/>
</dbReference>
<dbReference type="RefSeq" id="WP_179656253.1">
    <property type="nucleotide sequence ID" value="NZ_JACBZR010000001.1"/>
</dbReference>
<dbReference type="AlphaFoldDB" id="A0A7Z0DHP1"/>